<feature type="compositionally biased region" description="Basic and acidic residues" evidence="1">
    <location>
        <begin position="1"/>
        <end position="19"/>
    </location>
</feature>
<sequence>VQSYPEDWRESEVPGDHQAKGANDNNPIDQPVSTLQQLLSSLSSTSPHKIHEACLAGDLDRIKQLVKAGASINAPGTFIVAYCREI</sequence>
<keyword evidence="3" id="KW-1185">Reference proteome</keyword>
<proteinExistence type="predicted"/>
<dbReference type="RefSeq" id="XP_002782324.1">
    <property type="nucleotide sequence ID" value="XM_002782278.1"/>
</dbReference>
<evidence type="ECO:0000256" key="1">
    <source>
        <dbReference type="SAM" id="MobiDB-lite"/>
    </source>
</evidence>
<gene>
    <name evidence="2" type="ORF">Pmar_PMAR016927</name>
</gene>
<feature type="region of interest" description="Disordered" evidence="1">
    <location>
        <begin position="1"/>
        <end position="30"/>
    </location>
</feature>
<dbReference type="InParanoid" id="C5KN24"/>
<accession>C5KN24</accession>
<organism evidence="3">
    <name type="scientific">Perkinsus marinus (strain ATCC 50983 / TXsc)</name>
    <dbReference type="NCBI Taxonomy" id="423536"/>
    <lineage>
        <taxon>Eukaryota</taxon>
        <taxon>Sar</taxon>
        <taxon>Alveolata</taxon>
        <taxon>Perkinsozoa</taxon>
        <taxon>Perkinsea</taxon>
        <taxon>Perkinsida</taxon>
        <taxon>Perkinsidae</taxon>
        <taxon>Perkinsus</taxon>
    </lineage>
</organism>
<evidence type="ECO:0000313" key="2">
    <source>
        <dbReference type="EMBL" id="EER14119.1"/>
    </source>
</evidence>
<dbReference type="OrthoDB" id="428949at2759"/>
<dbReference type="EMBL" id="GG674549">
    <property type="protein sequence ID" value="EER14119.1"/>
    <property type="molecule type" value="Genomic_DNA"/>
</dbReference>
<name>C5KN24_PERM5</name>
<feature type="non-terminal residue" evidence="2">
    <location>
        <position position="1"/>
    </location>
</feature>
<dbReference type="AlphaFoldDB" id="C5KN24"/>
<dbReference type="GeneID" id="9059992"/>
<reference evidence="2 3" key="1">
    <citation type="submission" date="2008-07" db="EMBL/GenBank/DDBJ databases">
        <authorList>
            <person name="El-Sayed N."/>
            <person name="Caler E."/>
            <person name="Inman J."/>
            <person name="Amedeo P."/>
            <person name="Hass B."/>
            <person name="Wortman J."/>
        </authorList>
    </citation>
    <scope>NUCLEOTIDE SEQUENCE [LARGE SCALE GENOMIC DNA]</scope>
    <source>
        <strain evidence="3">ATCC 50983 / TXsc</strain>
    </source>
</reference>
<protein>
    <submittedName>
        <fullName evidence="2">Uncharacterized protein</fullName>
    </submittedName>
</protein>
<dbReference type="Proteomes" id="UP000007800">
    <property type="component" value="Unassembled WGS sequence"/>
</dbReference>
<evidence type="ECO:0000313" key="3">
    <source>
        <dbReference type="Proteomes" id="UP000007800"/>
    </source>
</evidence>